<feature type="compositionally biased region" description="Basic and acidic residues" evidence="8">
    <location>
        <begin position="52"/>
        <end position="65"/>
    </location>
</feature>
<keyword evidence="4" id="KW-0496">Mitochondrion</keyword>
<keyword evidence="10" id="KW-1185">Reference proteome</keyword>
<dbReference type="PANTHER" id="PTHR12899:SF3">
    <property type="entry name" value="LARGE RIBOSOMAL SUBUNIT PROTEIN UL18M"/>
    <property type="match status" value="1"/>
</dbReference>
<keyword evidence="3 9" id="KW-0689">Ribosomal protein</keyword>
<evidence type="ECO:0000313" key="10">
    <source>
        <dbReference type="Proteomes" id="UP001152320"/>
    </source>
</evidence>
<evidence type="ECO:0000256" key="6">
    <source>
        <dbReference type="ARBA" id="ARBA00069051"/>
    </source>
</evidence>
<dbReference type="CDD" id="cd00432">
    <property type="entry name" value="Ribosomal_L18_L5e"/>
    <property type="match status" value="1"/>
</dbReference>
<organism evidence="9 10">
    <name type="scientific">Holothuria leucospilota</name>
    <name type="common">Black long sea cucumber</name>
    <name type="synonym">Mertensiothuria leucospilota</name>
    <dbReference type="NCBI Taxonomy" id="206669"/>
    <lineage>
        <taxon>Eukaryota</taxon>
        <taxon>Metazoa</taxon>
        <taxon>Echinodermata</taxon>
        <taxon>Eleutherozoa</taxon>
        <taxon>Echinozoa</taxon>
        <taxon>Holothuroidea</taxon>
        <taxon>Aspidochirotacea</taxon>
        <taxon>Aspidochirotida</taxon>
        <taxon>Holothuriidae</taxon>
        <taxon>Holothuria</taxon>
    </lineage>
</organism>
<dbReference type="InterPro" id="IPR057268">
    <property type="entry name" value="Ribosomal_L18"/>
</dbReference>
<gene>
    <name evidence="9" type="ORF">HOLleu_10880</name>
</gene>
<proteinExistence type="inferred from homology"/>
<dbReference type="FunFam" id="3.30.420.80:FF:000005">
    <property type="entry name" value="39S ribosomal protein L18, mitochondrial"/>
    <property type="match status" value="1"/>
</dbReference>
<dbReference type="Gene3D" id="3.30.420.80">
    <property type="entry name" value="Ribosomal protein S11"/>
    <property type="match status" value="1"/>
</dbReference>
<dbReference type="InterPro" id="IPR036967">
    <property type="entry name" value="Ribosomal_uS11_sf"/>
</dbReference>
<dbReference type="GO" id="GO:0003735">
    <property type="term" value="F:structural constituent of ribosome"/>
    <property type="evidence" value="ECO:0007669"/>
    <property type="project" value="InterPro"/>
</dbReference>
<comment type="caution">
    <text evidence="9">The sequence shown here is derived from an EMBL/GenBank/DDBJ whole genome shotgun (WGS) entry which is preliminary data.</text>
</comment>
<dbReference type="AlphaFoldDB" id="A0A9Q1HET1"/>
<dbReference type="SUPFAM" id="SSF53137">
    <property type="entry name" value="Translational machinery components"/>
    <property type="match status" value="1"/>
</dbReference>
<evidence type="ECO:0000256" key="1">
    <source>
        <dbReference type="ARBA" id="ARBA00004173"/>
    </source>
</evidence>
<dbReference type="GO" id="GO:0008097">
    <property type="term" value="F:5S rRNA binding"/>
    <property type="evidence" value="ECO:0007669"/>
    <property type="project" value="TreeGrafter"/>
</dbReference>
<evidence type="ECO:0000256" key="3">
    <source>
        <dbReference type="ARBA" id="ARBA00022980"/>
    </source>
</evidence>
<dbReference type="PANTHER" id="PTHR12899">
    <property type="entry name" value="39S RIBOSOMAL PROTEIN L18, MITOCHONDRIAL"/>
    <property type="match status" value="1"/>
</dbReference>
<evidence type="ECO:0000256" key="8">
    <source>
        <dbReference type="SAM" id="MobiDB-lite"/>
    </source>
</evidence>
<name>A0A9Q1HET1_HOLLE</name>
<dbReference type="GO" id="GO:0005743">
    <property type="term" value="C:mitochondrial inner membrane"/>
    <property type="evidence" value="ECO:0007669"/>
    <property type="project" value="UniProtKB-ARBA"/>
</dbReference>
<comment type="similarity">
    <text evidence="2">Belongs to the universal ribosomal protein uL18 family.</text>
</comment>
<dbReference type="InterPro" id="IPR005484">
    <property type="entry name" value="Ribosomal_uL18_bac/plant/anim"/>
</dbReference>
<dbReference type="OrthoDB" id="1932324at2759"/>
<reference evidence="9" key="1">
    <citation type="submission" date="2021-10" db="EMBL/GenBank/DDBJ databases">
        <title>Tropical sea cucumber genome reveals ecological adaptation and Cuvierian tubules defense mechanism.</title>
        <authorList>
            <person name="Chen T."/>
        </authorList>
    </citation>
    <scope>NUCLEOTIDE SEQUENCE</scope>
    <source>
        <strain evidence="9">Nanhai2018</strain>
        <tissue evidence="9">Muscle</tissue>
    </source>
</reference>
<evidence type="ECO:0000256" key="7">
    <source>
        <dbReference type="ARBA" id="ARBA00082661"/>
    </source>
</evidence>
<evidence type="ECO:0000256" key="4">
    <source>
        <dbReference type="ARBA" id="ARBA00023128"/>
    </source>
</evidence>
<comment type="subcellular location">
    <subcellularLocation>
        <location evidence="1">Mitochondrion</location>
    </subcellularLocation>
</comment>
<evidence type="ECO:0000313" key="9">
    <source>
        <dbReference type="EMBL" id="KAJ8043679.1"/>
    </source>
</evidence>
<dbReference type="GO" id="GO:0005840">
    <property type="term" value="C:ribosome"/>
    <property type="evidence" value="ECO:0007669"/>
    <property type="project" value="UniProtKB-KW"/>
</dbReference>
<evidence type="ECO:0000256" key="5">
    <source>
        <dbReference type="ARBA" id="ARBA00023274"/>
    </source>
</evidence>
<protein>
    <recommendedName>
        <fullName evidence="6">Large ribosomal subunit protein uL18m</fullName>
    </recommendedName>
    <alternativeName>
        <fullName evidence="7">39S ribosomal protein L18, mitochondrial</fullName>
    </alternativeName>
</protein>
<dbReference type="EMBL" id="JAIZAY010000004">
    <property type="protein sequence ID" value="KAJ8043679.1"/>
    <property type="molecule type" value="Genomic_DNA"/>
</dbReference>
<accession>A0A9Q1HET1</accession>
<dbReference type="Proteomes" id="UP001152320">
    <property type="component" value="Chromosome 4"/>
</dbReference>
<dbReference type="GO" id="GO:1990904">
    <property type="term" value="C:ribonucleoprotein complex"/>
    <property type="evidence" value="ECO:0007669"/>
    <property type="project" value="UniProtKB-KW"/>
</dbReference>
<evidence type="ECO:0000256" key="2">
    <source>
        <dbReference type="ARBA" id="ARBA00007116"/>
    </source>
</evidence>
<feature type="region of interest" description="Disordered" evidence="8">
    <location>
        <begin position="46"/>
        <end position="71"/>
    </location>
</feature>
<keyword evidence="5" id="KW-0687">Ribonucleoprotein</keyword>
<sequence>MSLLWKRFSTLQQGKSFLRSIEVTSQPLTWSVVWSIHRQYVCPSGNSLSDSSHQELNEQTEERIPGNDVVSPEFTNRNPRNLEKMALAYKNKGWSQSLTRKNYWHRLFVKRSHRYVSAWVEHVDGHVPVQASTKEWAIKKHLYSTNDVVARRNLGRVLAQRCLESGIEYMTCSLRDHELESEGNKAFYDAMIEGGISFEEPKSIGDFITKHDYFPDNI</sequence>
<dbReference type="GO" id="GO:0006412">
    <property type="term" value="P:translation"/>
    <property type="evidence" value="ECO:0007669"/>
    <property type="project" value="InterPro"/>
</dbReference>